<dbReference type="SUPFAM" id="SSF49464">
    <property type="entry name" value="Carboxypeptidase regulatory domain-like"/>
    <property type="match status" value="1"/>
</dbReference>
<evidence type="ECO:0000256" key="6">
    <source>
        <dbReference type="ARBA" id="ARBA00023237"/>
    </source>
</evidence>
<dbReference type="InterPro" id="IPR039426">
    <property type="entry name" value="TonB-dep_rcpt-like"/>
</dbReference>
<comment type="similarity">
    <text evidence="7">Belongs to the TonB-dependent receptor family.</text>
</comment>
<accession>A0A444VHX3</accession>
<keyword evidence="10" id="KW-1185">Reference proteome</keyword>
<dbReference type="GO" id="GO:0009279">
    <property type="term" value="C:cell outer membrane"/>
    <property type="evidence" value="ECO:0007669"/>
    <property type="project" value="UniProtKB-SubCell"/>
</dbReference>
<dbReference type="FunFam" id="2.60.40.1120:FF:000003">
    <property type="entry name" value="Outer membrane protein Omp121"/>
    <property type="match status" value="1"/>
</dbReference>
<evidence type="ECO:0000313" key="9">
    <source>
        <dbReference type="EMBL" id="RYC50367.1"/>
    </source>
</evidence>
<keyword evidence="6 7" id="KW-0998">Cell outer membrane</keyword>
<evidence type="ECO:0000256" key="3">
    <source>
        <dbReference type="ARBA" id="ARBA00022452"/>
    </source>
</evidence>
<proteinExistence type="inferred from homology"/>
<evidence type="ECO:0000256" key="5">
    <source>
        <dbReference type="ARBA" id="ARBA00023136"/>
    </source>
</evidence>
<keyword evidence="4 7" id="KW-0812">Transmembrane</keyword>
<dbReference type="InterPro" id="IPR023996">
    <property type="entry name" value="TonB-dep_OMP_SusC/RagA"/>
</dbReference>
<comment type="caution">
    <text evidence="9">The sequence shown here is derived from an EMBL/GenBank/DDBJ whole genome shotgun (WGS) entry which is preliminary data.</text>
</comment>
<feature type="domain" description="TonB-dependent receptor plug" evidence="8">
    <location>
        <begin position="220"/>
        <end position="346"/>
    </location>
</feature>
<keyword evidence="9" id="KW-0675">Receptor</keyword>
<organism evidence="9 10">
    <name type="scientific">Flagellimonas olearia</name>
    <dbReference type="NCBI Taxonomy" id="552546"/>
    <lineage>
        <taxon>Bacteria</taxon>
        <taxon>Pseudomonadati</taxon>
        <taxon>Bacteroidota</taxon>
        <taxon>Flavobacteriia</taxon>
        <taxon>Flavobacteriales</taxon>
        <taxon>Flavobacteriaceae</taxon>
        <taxon>Flagellimonas</taxon>
    </lineage>
</organism>
<reference evidence="9 10" key="1">
    <citation type="submission" date="2014-04" db="EMBL/GenBank/DDBJ databases">
        <title>Whole genome of Muricauda olearia.</title>
        <authorList>
            <person name="Zhang X.-H."/>
            <person name="Tang K."/>
        </authorList>
    </citation>
    <scope>NUCLEOTIDE SEQUENCE [LARGE SCALE GENOMIC DNA]</scope>
    <source>
        <strain evidence="9 10">Th120</strain>
    </source>
</reference>
<evidence type="ECO:0000256" key="1">
    <source>
        <dbReference type="ARBA" id="ARBA00004571"/>
    </source>
</evidence>
<evidence type="ECO:0000256" key="2">
    <source>
        <dbReference type="ARBA" id="ARBA00022448"/>
    </source>
</evidence>
<evidence type="ECO:0000256" key="4">
    <source>
        <dbReference type="ARBA" id="ARBA00022692"/>
    </source>
</evidence>
<dbReference type="Proteomes" id="UP000290261">
    <property type="component" value="Unassembled WGS sequence"/>
</dbReference>
<sequence length="1097" mass="121444">MEINKRVPLYVHIEGALKCIMRTLILLFCVATFGLTPKESMSQRIMIDTDKTVSVDEVFRIIKSQTKDYMFIYKADLFQDLPKVELKKGSIRMDKLINKSLSTANLNIVVTKNNTILIKERKKSEQQQVTGIVTDENGTPIPGVTVMVKGTTLGTATDFDGNYSITIPSPDHVLVFTSVGYATEETTVGQLATINVQLKEAVSELDEVVLNAGYYTVSEKERTGSIEKVSSVDIEKQPISNPLAGLQGRAAGVEIVQTSGVTGSRFNIQIRGRNSIRPGANEPLYIVDGVPFSSSSLGEQQSSATVITGGAISPLNNLNPSDIESIEILKDADATAIYGSRGANGVVLITTKKGKVGKTMVELNIQTGFGKVSNTLDVLDTPSYLAMRREAYVNDGIDPLPSNAYDINGTWDENRYTNWQKVLFGKTSYLTNVQGSMSGGSQQTQFLISGNYHRQSNVYYGDYANDKISVLANLNHASKDDRFGLQFSTGYTANTNNLPATGLAATALGLPPNAPELLNDDGSLNWENSTWSNPLRHLEGLYESHSTNLISNMNLRYNLFDDLSLTTNLGYTESHVKELKTTPSTIYDPAYGVGPEYSSAIHNVSQRTSWIVEPQLHFGHDFGNTRLEVLAGLTFQEQKDDRLSQNGQGFTNNSLIKNLAAASNIIPIQDTEQVYRYHAMFGRININHQSKYILNATGRRDGSSRFGPNKRYANFGALGAAWVFSNEKFISQGVPFLSFGKLRASYGTSGNDQIGDYQYLDTYSYGSTQYLNLVGLYPTRLFNPDFGWESNKKFEIGLDLGFFNDRIVFDGSYYKNRSSNQLVGIPLPGTTGFGSIQANLDATVENTGWELSLNTVNLNSQHLRWSTSFNLTIPRNKLVAFPDLEGSTYANQLVVGEPLNIVKLYQFNGVNPDTGLYEFEDFNGDGNISSPDDRQIIKDVGPRFYGGFANQLSYKKFQFDALFQFSKQEGYNYWYSSGIPGGMANQPLVVLQRWQSEGDQSLVQRFSSGRDSDARRTHSLYSNSDASVSDASYLRLKTLSISYEVAHRNSHGFGCELFLRGQNLWTWTNYKGLDPETQSTSSPPVLRMISVGTQLKF</sequence>
<dbReference type="InterPro" id="IPR023997">
    <property type="entry name" value="TonB-dep_OMP_SusC/RagA_CS"/>
</dbReference>
<dbReference type="InterPro" id="IPR036942">
    <property type="entry name" value="Beta-barrel_TonB_sf"/>
</dbReference>
<dbReference type="NCBIfam" id="TIGR04057">
    <property type="entry name" value="SusC_RagA_signa"/>
    <property type="match status" value="1"/>
</dbReference>
<evidence type="ECO:0000256" key="7">
    <source>
        <dbReference type="PROSITE-ProRule" id="PRU01360"/>
    </source>
</evidence>
<dbReference type="Gene3D" id="2.170.130.10">
    <property type="entry name" value="TonB-dependent receptor, plug domain"/>
    <property type="match status" value="1"/>
</dbReference>
<name>A0A444VHX3_9FLAO</name>
<dbReference type="SUPFAM" id="SSF56935">
    <property type="entry name" value="Porins"/>
    <property type="match status" value="1"/>
</dbReference>
<keyword evidence="3 7" id="KW-1134">Transmembrane beta strand</keyword>
<comment type="subcellular location">
    <subcellularLocation>
        <location evidence="1 7">Cell outer membrane</location>
        <topology evidence="1 7">Multi-pass membrane protein</topology>
    </subcellularLocation>
</comment>
<dbReference type="PROSITE" id="PS52016">
    <property type="entry name" value="TONB_DEPENDENT_REC_3"/>
    <property type="match status" value="1"/>
</dbReference>
<gene>
    <name evidence="9" type="ORF">DN53_05435</name>
</gene>
<dbReference type="AlphaFoldDB" id="A0A444VHX3"/>
<dbReference type="InterPro" id="IPR008969">
    <property type="entry name" value="CarboxyPept-like_regulatory"/>
</dbReference>
<evidence type="ECO:0000259" key="8">
    <source>
        <dbReference type="Pfam" id="PF07715"/>
    </source>
</evidence>
<dbReference type="Gene3D" id="2.40.170.20">
    <property type="entry name" value="TonB-dependent receptor, beta-barrel domain"/>
    <property type="match status" value="1"/>
</dbReference>
<dbReference type="Pfam" id="PF07715">
    <property type="entry name" value="Plug"/>
    <property type="match status" value="1"/>
</dbReference>
<dbReference type="NCBIfam" id="TIGR04056">
    <property type="entry name" value="OMP_RagA_SusC"/>
    <property type="match status" value="1"/>
</dbReference>
<dbReference type="Gene3D" id="2.60.40.1120">
    <property type="entry name" value="Carboxypeptidase-like, regulatory domain"/>
    <property type="match status" value="1"/>
</dbReference>
<dbReference type="EMBL" id="JJMP01000010">
    <property type="protein sequence ID" value="RYC50367.1"/>
    <property type="molecule type" value="Genomic_DNA"/>
</dbReference>
<dbReference type="InterPro" id="IPR037066">
    <property type="entry name" value="Plug_dom_sf"/>
</dbReference>
<keyword evidence="2 7" id="KW-0813">Transport</keyword>
<protein>
    <submittedName>
        <fullName evidence="9">TonB-dependent receptor</fullName>
    </submittedName>
</protein>
<dbReference type="InterPro" id="IPR012910">
    <property type="entry name" value="Plug_dom"/>
</dbReference>
<keyword evidence="5 7" id="KW-0472">Membrane</keyword>
<dbReference type="Pfam" id="PF13715">
    <property type="entry name" value="CarbopepD_reg_2"/>
    <property type="match status" value="1"/>
</dbReference>
<evidence type="ECO:0000313" key="10">
    <source>
        <dbReference type="Proteomes" id="UP000290261"/>
    </source>
</evidence>